<comment type="caution">
    <text evidence="1">The sequence shown here is derived from an EMBL/GenBank/DDBJ whole genome shotgun (WGS) entry which is preliminary data.</text>
</comment>
<organism evidence="1 2">
    <name type="scientific">Vaccinium darrowii</name>
    <dbReference type="NCBI Taxonomy" id="229202"/>
    <lineage>
        <taxon>Eukaryota</taxon>
        <taxon>Viridiplantae</taxon>
        <taxon>Streptophyta</taxon>
        <taxon>Embryophyta</taxon>
        <taxon>Tracheophyta</taxon>
        <taxon>Spermatophyta</taxon>
        <taxon>Magnoliopsida</taxon>
        <taxon>eudicotyledons</taxon>
        <taxon>Gunneridae</taxon>
        <taxon>Pentapetalae</taxon>
        <taxon>asterids</taxon>
        <taxon>Ericales</taxon>
        <taxon>Ericaceae</taxon>
        <taxon>Vaccinioideae</taxon>
        <taxon>Vaccinieae</taxon>
        <taxon>Vaccinium</taxon>
    </lineage>
</organism>
<dbReference type="Proteomes" id="UP000828048">
    <property type="component" value="Chromosome 6"/>
</dbReference>
<name>A0ACB7XC58_9ERIC</name>
<dbReference type="EMBL" id="CM037156">
    <property type="protein sequence ID" value="KAH7838273.1"/>
    <property type="molecule type" value="Genomic_DNA"/>
</dbReference>
<keyword evidence="2" id="KW-1185">Reference proteome</keyword>
<sequence>MAQISEATSNRGVVLDIKDGDLNINDHNPTPSFVPKTNEDLGPCVTVLLIQKVLAELAGTFFLIFAGCSTKEANLDKENVVTLPGTALAWGLLVMVLVYSLRHISGSHLNPAVTIAFASCRKFSWKMVPAYISAQVIGSTLASGALRLLFNGKHDHFLGTAPGGSDVQSLVMEFMITLFLLFVVSSVVTDNRAVKKLAPLVIGATISVNVLVAGTISGASMNPARSLGPAIVWHHYKGLWIYIVGPISGAIGGAWLYNIFRPTEKSLHDITKSWPLHRGSGRVCSA</sequence>
<evidence type="ECO:0000313" key="2">
    <source>
        <dbReference type="Proteomes" id="UP000828048"/>
    </source>
</evidence>
<gene>
    <name evidence="1" type="ORF">Vadar_024371</name>
</gene>
<proteinExistence type="predicted"/>
<reference evidence="1 2" key="1">
    <citation type="journal article" date="2021" name="Hortic Res">
        <title>High-quality reference genome and annotation aids understanding of berry development for evergreen blueberry (Vaccinium darrowii).</title>
        <authorList>
            <person name="Yu J."/>
            <person name="Hulse-Kemp A.M."/>
            <person name="Babiker E."/>
            <person name="Staton M."/>
        </authorList>
    </citation>
    <scope>NUCLEOTIDE SEQUENCE [LARGE SCALE GENOMIC DNA]</scope>
    <source>
        <strain evidence="2">cv. NJ 8807/NJ 8810</strain>
        <tissue evidence="1">Young leaf</tissue>
    </source>
</reference>
<accession>A0ACB7XC58</accession>
<protein>
    <submittedName>
        <fullName evidence="1">Uncharacterized protein</fullName>
    </submittedName>
</protein>
<evidence type="ECO:0000313" key="1">
    <source>
        <dbReference type="EMBL" id="KAH7838273.1"/>
    </source>
</evidence>